<dbReference type="EMBL" id="CP047180">
    <property type="protein sequence ID" value="QHC64523.1"/>
    <property type="molecule type" value="Genomic_DNA"/>
</dbReference>
<dbReference type="InterPro" id="IPR010488">
    <property type="entry name" value="Zeta_toxin_domain"/>
</dbReference>
<evidence type="ECO:0000259" key="7">
    <source>
        <dbReference type="Pfam" id="PF06414"/>
    </source>
</evidence>
<keyword evidence="4" id="KW-0067">ATP-binding</keyword>
<dbReference type="InterPro" id="IPR027417">
    <property type="entry name" value="P-loop_NTPase"/>
</dbReference>
<dbReference type="EC" id="2.7.1.176" evidence="2"/>
<proteinExistence type="inferred from homology"/>
<evidence type="ECO:0000256" key="1">
    <source>
        <dbReference type="ARBA" id="ARBA00009104"/>
    </source>
</evidence>
<dbReference type="Pfam" id="PF06414">
    <property type="entry name" value="Zeta_toxin"/>
    <property type="match status" value="1"/>
</dbReference>
<comment type="similarity">
    <text evidence="1">Belongs to the zeta toxin family.</text>
</comment>
<protein>
    <recommendedName>
        <fullName evidence="5">UDP-N-acetylglucosamine kinase</fullName>
        <ecNumber evidence="2">2.7.1.176</ecNumber>
    </recommendedName>
    <alternativeName>
        <fullName evidence="5">UDP-N-acetylglucosamine kinase</fullName>
    </alternativeName>
</protein>
<comment type="catalytic activity">
    <reaction evidence="6">
        <text>UDP-N-acetyl-alpha-D-glucosamine + ATP = UDP-N-acetyl-alpha-D-glucosamine 3'-phosphate + ADP + H(+)</text>
        <dbReference type="Rhea" id="RHEA:32671"/>
        <dbReference type="ChEBI" id="CHEBI:15378"/>
        <dbReference type="ChEBI" id="CHEBI:30616"/>
        <dbReference type="ChEBI" id="CHEBI:57705"/>
        <dbReference type="ChEBI" id="CHEBI:64353"/>
        <dbReference type="ChEBI" id="CHEBI:456216"/>
        <dbReference type="EC" id="2.7.1.176"/>
    </reaction>
</comment>
<keyword evidence="3" id="KW-0547">Nucleotide-binding</keyword>
<dbReference type="Proteomes" id="UP000464597">
    <property type="component" value="Chromosome"/>
</dbReference>
<feature type="domain" description="Zeta toxin" evidence="7">
    <location>
        <begin position="88"/>
        <end position="185"/>
    </location>
</feature>
<evidence type="ECO:0000256" key="3">
    <source>
        <dbReference type="ARBA" id="ARBA00022741"/>
    </source>
</evidence>
<name>A0ABX6H3Y8_9MICO</name>
<accession>A0ABX6H3Y8</accession>
<evidence type="ECO:0000256" key="4">
    <source>
        <dbReference type="ARBA" id="ARBA00022840"/>
    </source>
</evidence>
<evidence type="ECO:0000313" key="9">
    <source>
        <dbReference type="Proteomes" id="UP000464597"/>
    </source>
</evidence>
<evidence type="ECO:0000313" key="8">
    <source>
        <dbReference type="EMBL" id="QHC64523.1"/>
    </source>
</evidence>
<dbReference type="Gene3D" id="3.40.50.300">
    <property type="entry name" value="P-loop containing nucleotide triphosphate hydrolases"/>
    <property type="match status" value="1"/>
</dbReference>
<gene>
    <name evidence="8" type="ORF">GSU69_18755</name>
</gene>
<evidence type="ECO:0000256" key="5">
    <source>
        <dbReference type="ARBA" id="ARBA00032897"/>
    </source>
</evidence>
<reference evidence="9" key="1">
    <citation type="submission" date="2019-12" db="EMBL/GenBank/DDBJ databases">
        <title>Complete and draft genome sequences of new strains and members of some known species of the genus Rathayibacter isolated from plants.</title>
        <authorList>
            <person name="Tarlachkov S.V."/>
            <person name="Starodumova I.P."/>
            <person name="Dorofeeva L.V."/>
            <person name="Prisyazhnaya N.V."/>
            <person name="Leyn S."/>
            <person name="Zlamal J."/>
            <person name="Elan M."/>
            <person name="Osterman A.L."/>
            <person name="Nadler S."/>
            <person name="Subbotin S.A."/>
            <person name="Evtushenko L.I."/>
        </authorList>
    </citation>
    <scope>NUCLEOTIDE SEQUENCE [LARGE SCALE GENOMIC DNA]</scope>
    <source>
        <strain evidence="9">VKM Ac-2802</strain>
    </source>
</reference>
<dbReference type="SUPFAM" id="SSF52540">
    <property type="entry name" value="P-loop containing nucleoside triphosphate hydrolases"/>
    <property type="match status" value="1"/>
</dbReference>
<evidence type="ECO:0000256" key="2">
    <source>
        <dbReference type="ARBA" id="ARBA00011963"/>
    </source>
</evidence>
<organism evidence="8 9">
    <name type="scientific">Rathayibacter festucae</name>
    <dbReference type="NCBI Taxonomy" id="110937"/>
    <lineage>
        <taxon>Bacteria</taxon>
        <taxon>Bacillati</taxon>
        <taxon>Actinomycetota</taxon>
        <taxon>Actinomycetes</taxon>
        <taxon>Micrococcales</taxon>
        <taxon>Microbacteriaceae</taxon>
        <taxon>Rathayibacter</taxon>
    </lineage>
</organism>
<dbReference type="RefSeq" id="WP_159423875.1">
    <property type="nucleotide sequence ID" value="NZ_CP047180.1"/>
</dbReference>
<evidence type="ECO:0000256" key="6">
    <source>
        <dbReference type="ARBA" id="ARBA00048178"/>
    </source>
</evidence>
<sequence>MREYLARYPDVLDERRAIVLAGPPGAGKSTVLAEILGEDRDTWLPIDPDDVKRSLLEAALCDGSYEEAIKPPEIAALEATGDRFFPLEMAALVHAESSYLARQLRDESMDLGRNVVIDTVLSSPDDAVALGERLAASGYTVEVIDVEVPYELSAERIEKRWERSYLEALKGQDPHGGRWVPSEWARGVYDTDEARSRPELAAARLAESCEAALRYRRFYTPAEDAPRRLEVDLSRAGVGHPLIATTGL</sequence>
<keyword evidence="9" id="KW-1185">Reference proteome</keyword>